<proteinExistence type="predicted"/>
<comment type="caution">
    <text evidence="2">The sequence shown here is derived from an EMBL/GenBank/DDBJ whole genome shotgun (WGS) entry which is preliminary data.</text>
</comment>
<organism evidence="2 3">
    <name type="scientific">Russula ochroleuca</name>
    <dbReference type="NCBI Taxonomy" id="152965"/>
    <lineage>
        <taxon>Eukaryota</taxon>
        <taxon>Fungi</taxon>
        <taxon>Dikarya</taxon>
        <taxon>Basidiomycota</taxon>
        <taxon>Agaricomycotina</taxon>
        <taxon>Agaricomycetes</taxon>
        <taxon>Russulales</taxon>
        <taxon>Russulaceae</taxon>
        <taxon>Russula</taxon>
    </lineage>
</organism>
<feature type="compositionally biased region" description="Polar residues" evidence="1">
    <location>
        <begin position="60"/>
        <end position="76"/>
    </location>
</feature>
<feature type="compositionally biased region" description="Basic residues" evidence="1">
    <location>
        <begin position="138"/>
        <end position="147"/>
    </location>
</feature>
<reference evidence="2" key="1">
    <citation type="submission" date="2019-10" db="EMBL/GenBank/DDBJ databases">
        <authorList>
            <consortium name="DOE Joint Genome Institute"/>
            <person name="Kuo A."/>
            <person name="Miyauchi S."/>
            <person name="Kiss E."/>
            <person name="Drula E."/>
            <person name="Kohler A."/>
            <person name="Sanchez-Garcia M."/>
            <person name="Andreopoulos B."/>
            <person name="Barry K.W."/>
            <person name="Bonito G."/>
            <person name="Buee M."/>
            <person name="Carver A."/>
            <person name="Chen C."/>
            <person name="Cichocki N."/>
            <person name="Clum A."/>
            <person name="Culley D."/>
            <person name="Crous P.W."/>
            <person name="Fauchery L."/>
            <person name="Girlanda M."/>
            <person name="Hayes R."/>
            <person name="Keri Z."/>
            <person name="LaButti K."/>
            <person name="Lipzen A."/>
            <person name="Lombard V."/>
            <person name="Magnuson J."/>
            <person name="Maillard F."/>
            <person name="Morin E."/>
            <person name="Murat C."/>
            <person name="Nolan M."/>
            <person name="Ohm R."/>
            <person name="Pangilinan J."/>
            <person name="Pereira M."/>
            <person name="Perotto S."/>
            <person name="Peter M."/>
            <person name="Riley R."/>
            <person name="Sitrit Y."/>
            <person name="Stielow B."/>
            <person name="Szollosi G."/>
            <person name="Zifcakova L."/>
            <person name="Stursova M."/>
            <person name="Spatafora J.W."/>
            <person name="Tedersoo L."/>
            <person name="Vaario L.-M."/>
            <person name="Yamada A."/>
            <person name="Yan M."/>
            <person name="Wang P."/>
            <person name="Xu J."/>
            <person name="Bruns T."/>
            <person name="Baldrian P."/>
            <person name="Vilgalys R."/>
            <person name="Henrissat B."/>
            <person name="Grigoriev I.V."/>
            <person name="Hibbett D."/>
            <person name="Nagy L.G."/>
            <person name="Martin F.M."/>
        </authorList>
    </citation>
    <scope>NUCLEOTIDE SEQUENCE</scope>
    <source>
        <strain evidence="2">Prilba</strain>
    </source>
</reference>
<reference evidence="2" key="2">
    <citation type="journal article" date="2020" name="Nat. Commun.">
        <title>Large-scale genome sequencing of mycorrhizal fungi provides insights into the early evolution of symbiotic traits.</title>
        <authorList>
            <person name="Miyauchi S."/>
            <person name="Kiss E."/>
            <person name="Kuo A."/>
            <person name="Drula E."/>
            <person name="Kohler A."/>
            <person name="Sanchez-Garcia M."/>
            <person name="Morin E."/>
            <person name="Andreopoulos B."/>
            <person name="Barry K.W."/>
            <person name="Bonito G."/>
            <person name="Buee M."/>
            <person name="Carver A."/>
            <person name="Chen C."/>
            <person name="Cichocki N."/>
            <person name="Clum A."/>
            <person name="Culley D."/>
            <person name="Crous P.W."/>
            <person name="Fauchery L."/>
            <person name="Girlanda M."/>
            <person name="Hayes R.D."/>
            <person name="Keri Z."/>
            <person name="LaButti K."/>
            <person name="Lipzen A."/>
            <person name="Lombard V."/>
            <person name="Magnuson J."/>
            <person name="Maillard F."/>
            <person name="Murat C."/>
            <person name="Nolan M."/>
            <person name="Ohm R.A."/>
            <person name="Pangilinan J."/>
            <person name="Pereira M.F."/>
            <person name="Perotto S."/>
            <person name="Peter M."/>
            <person name="Pfister S."/>
            <person name="Riley R."/>
            <person name="Sitrit Y."/>
            <person name="Stielow J.B."/>
            <person name="Szollosi G."/>
            <person name="Zifcakova L."/>
            <person name="Stursova M."/>
            <person name="Spatafora J.W."/>
            <person name="Tedersoo L."/>
            <person name="Vaario L.M."/>
            <person name="Yamada A."/>
            <person name="Yan M."/>
            <person name="Wang P."/>
            <person name="Xu J."/>
            <person name="Bruns T."/>
            <person name="Baldrian P."/>
            <person name="Vilgalys R."/>
            <person name="Dunand C."/>
            <person name="Henrissat B."/>
            <person name="Grigoriev I.V."/>
            <person name="Hibbett D."/>
            <person name="Nagy L.G."/>
            <person name="Martin F.M."/>
        </authorList>
    </citation>
    <scope>NUCLEOTIDE SEQUENCE</scope>
    <source>
        <strain evidence="2">Prilba</strain>
    </source>
</reference>
<dbReference type="EMBL" id="WHVB01000024">
    <property type="protein sequence ID" value="KAF8470900.1"/>
    <property type="molecule type" value="Genomic_DNA"/>
</dbReference>
<evidence type="ECO:0000313" key="2">
    <source>
        <dbReference type="EMBL" id="KAF8470900.1"/>
    </source>
</evidence>
<protein>
    <submittedName>
        <fullName evidence="2">Uncharacterized protein</fullName>
    </submittedName>
</protein>
<keyword evidence="3" id="KW-1185">Reference proteome</keyword>
<evidence type="ECO:0000256" key="1">
    <source>
        <dbReference type="SAM" id="MobiDB-lite"/>
    </source>
</evidence>
<feature type="region of interest" description="Disordered" evidence="1">
    <location>
        <begin position="58"/>
        <end position="80"/>
    </location>
</feature>
<sequence length="208" mass="23265">MYVLSLVSHSPGSLQMSSHCGSTSSSGLSTLLIAKHNLRSVSLPRCAWNGTDLVFRTPEITGSDTPDQKSSASDPTPSKPLRTSFPPFLSLFPHHESPSLHFLPRFRHRVARLPITNQSHSFPPPNRLLHSLKSTSARPRRSHHTRLAHSSDRPTQLPQFLASFSIFPTLFHPKRRHIRRAHVSPPPSGVDRRPLPLRPLPLLAHPLF</sequence>
<feature type="region of interest" description="Disordered" evidence="1">
    <location>
        <begin position="133"/>
        <end position="153"/>
    </location>
</feature>
<name>A0A9P5MR23_9AGAM</name>
<gene>
    <name evidence="2" type="ORF">DFH94DRAFT_203759</name>
</gene>
<dbReference type="Proteomes" id="UP000759537">
    <property type="component" value="Unassembled WGS sequence"/>
</dbReference>
<dbReference type="AlphaFoldDB" id="A0A9P5MR23"/>
<accession>A0A9P5MR23</accession>
<evidence type="ECO:0000313" key="3">
    <source>
        <dbReference type="Proteomes" id="UP000759537"/>
    </source>
</evidence>